<dbReference type="EMBL" id="LSBJ02000021">
    <property type="protein sequence ID" value="OAQ57927.1"/>
    <property type="molecule type" value="Genomic_DNA"/>
</dbReference>
<dbReference type="Proteomes" id="UP000078397">
    <property type="component" value="Unassembled WGS sequence"/>
</dbReference>
<reference evidence="2 3" key="1">
    <citation type="journal article" date="2016" name="PLoS Pathog.">
        <title>Biosynthesis of antibiotic leucinostatins in bio-control fungus Purpureocillium lilacinum and their inhibition on phytophthora revealed by genome mining.</title>
        <authorList>
            <person name="Wang G."/>
            <person name="Liu Z."/>
            <person name="Lin R."/>
            <person name="Li E."/>
            <person name="Mao Z."/>
            <person name="Ling J."/>
            <person name="Yang Y."/>
            <person name="Yin W.B."/>
            <person name="Xie B."/>
        </authorList>
    </citation>
    <scope>NUCLEOTIDE SEQUENCE [LARGE SCALE GENOMIC DNA]</scope>
    <source>
        <strain evidence="2">170</strain>
    </source>
</reference>
<feature type="region of interest" description="Disordered" evidence="1">
    <location>
        <begin position="122"/>
        <end position="144"/>
    </location>
</feature>
<evidence type="ECO:0000313" key="3">
    <source>
        <dbReference type="Proteomes" id="UP000078397"/>
    </source>
</evidence>
<comment type="caution">
    <text evidence="2">The sequence shown here is derived from an EMBL/GenBank/DDBJ whole genome shotgun (WGS) entry which is preliminary data.</text>
</comment>
<organism evidence="2 3">
    <name type="scientific">Pochonia chlamydosporia 170</name>
    <dbReference type="NCBI Taxonomy" id="1380566"/>
    <lineage>
        <taxon>Eukaryota</taxon>
        <taxon>Fungi</taxon>
        <taxon>Dikarya</taxon>
        <taxon>Ascomycota</taxon>
        <taxon>Pezizomycotina</taxon>
        <taxon>Sordariomycetes</taxon>
        <taxon>Hypocreomycetidae</taxon>
        <taxon>Hypocreales</taxon>
        <taxon>Clavicipitaceae</taxon>
        <taxon>Pochonia</taxon>
    </lineage>
</organism>
<keyword evidence="3" id="KW-1185">Reference proteome</keyword>
<evidence type="ECO:0000256" key="1">
    <source>
        <dbReference type="SAM" id="MobiDB-lite"/>
    </source>
</evidence>
<accession>A0A179EXK7</accession>
<dbReference type="AlphaFoldDB" id="A0A179EXK7"/>
<dbReference type="GeneID" id="28858808"/>
<name>A0A179EXK7_METCM</name>
<protein>
    <submittedName>
        <fullName evidence="2">Uncharacterized protein</fullName>
    </submittedName>
</protein>
<dbReference type="RefSeq" id="XP_018136179.1">
    <property type="nucleotide sequence ID" value="XM_018294814.1"/>
</dbReference>
<dbReference type="KEGG" id="pchm:VFPPC_17065"/>
<gene>
    <name evidence="2" type="ORF">VFPPC_17065</name>
</gene>
<proteinExistence type="predicted"/>
<evidence type="ECO:0000313" key="2">
    <source>
        <dbReference type="EMBL" id="OAQ57927.1"/>
    </source>
</evidence>
<sequence>MFPRHPMARRSVEPWRFGIIKALIRSFDHATSCNKGISSPPILTLPALPAAAGGPSLMAPLNATVTGPTLAHRQLECLTRNCTDMGASAATLTLKTPFKMTFLTMDSSTHCWLLEPEHEQVRNASTTRSRPTPVAPSRIVPQRI</sequence>